<dbReference type="RefSeq" id="WP_171901239.1">
    <property type="nucleotide sequence ID" value="NZ_CP126001.1"/>
</dbReference>
<dbReference type="EMBL" id="AP014685">
    <property type="protein sequence ID" value="BAR59924.1"/>
    <property type="molecule type" value="Genomic_DNA"/>
</dbReference>
<organism evidence="2 3">
    <name type="scientific">Bradyrhizobium diazoefficiens</name>
    <dbReference type="NCBI Taxonomy" id="1355477"/>
    <lineage>
        <taxon>Bacteria</taxon>
        <taxon>Pseudomonadati</taxon>
        <taxon>Pseudomonadota</taxon>
        <taxon>Alphaproteobacteria</taxon>
        <taxon>Hyphomicrobiales</taxon>
        <taxon>Nitrobacteraceae</taxon>
        <taxon>Bradyrhizobium</taxon>
    </lineage>
</organism>
<dbReference type="AlphaFoldDB" id="A0A0E4FWI7"/>
<gene>
    <name evidence="2" type="ORF">NK6_6773</name>
</gene>
<reference evidence="2 3" key="1">
    <citation type="submission" date="2014-11" db="EMBL/GenBank/DDBJ databases">
        <title>Symbiosis island explosion on the genome of extra-slow-growing strains of soybean bradyrhizobia with massive insertion sequences.</title>
        <authorList>
            <person name="Iida T."/>
            <person name="Minamisawa K."/>
        </authorList>
    </citation>
    <scope>NUCLEOTIDE SEQUENCE [LARGE SCALE GENOMIC DNA]</scope>
    <source>
        <strain evidence="2 3">NK6</strain>
    </source>
</reference>
<proteinExistence type="predicted"/>
<feature type="compositionally biased region" description="Basic residues" evidence="1">
    <location>
        <begin position="1"/>
        <end position="13"/>
    </location>
</feature>
<evidence type="ECO:0000313" key="3">
    <source>
        <dbReference type="Proteomes" id="UP000063308"/>
    </source>
</evidence>
<name>A0A0E4FWI7_9BRAD</name>
<feature type="region of interest" description="Disordered" evidence="1">
    <location>
        <begin position="1"/>
        <end position="50"/>
    </location>
</feature>
<evidence type="ECO:0000313" key="2">
    <source>
        <dbReference type="EMBL" id="BAR59924.1"/>
    </source>
</evidence>
<evidence type="ECO:0000256" key="1">
    <source>
        <dbReference type="SAM" id="MobiDB-lite"/>
    </source>
</evidence>
<protein>
    <submittedName>
        <fullName evidence="2">Uncharacterized protein</fullName>
    </submittedName>
</protein>
<accession>A0A0E4FWI7</accession>
<dbReference type="Proteomes" id="UP000063308">
    <property type="component" value="Chromosome"/>
</dbReference>
<sequence length="50" mass="5485">MKKKIKKKAKKKGGQAARMPRADGAQAKSDPAGLVQSGRAPVTRWIERRP</sequence>